<keyword evidence="1" id="KW-0378">Hydrolase</keyword>
<dbReference type="Proteomes" id="UP000886523">
    <property type="component" value="Unassembled WGS sequence"/>
</dbReference>
<dbReference type="EC" id="3.2.2.-" evidence="1"/>
<dbReference type="OrthoDB" id="416777at2759"/>
<evidence type="ECO:0000313" key="2">
    <source>
        <dbReference type="EMBL" id="KAF9516693.1"/>
    </source>
</evidence>
<comment type="function">
    <text evidence="1">Catalyzes the hydrolysis of queuosine 5'-phosphate, releasing the nucleobase queuine (q). Is required for salvage of queuine from exogenous queuosine (Q) that is imported and then converted to queuosine 5'-phosphate intracellularly.</text>
</comment>
<evidence type="ECO:0000313" key="3">
    <source>
        <dbReference type="Proteomes" id="UP000886523"/>
    </source>
</evidence>
<comment type="similarity">
    <text evidence="1">Belongs to the QNG1 protein family.</text>
</comment>
<comment type="caution">
    <text evidence="2">The sequence shown here is derived from an EMBL/GenBank/DDBJ whole genome shotgun (WGS) entry which is preliminary data.</text>
</comment>
<dbReference type="PANTHER" id="PTHR21314">
    <property type="entry name" value="QUEUOSINE 5'-PHOSPHATE N-GLYCOSYLASE_HYDROLASE-RELATED"/>
    <property type="match status" value="1"/>
</dbReference>
<dbReference type="PANTHER" id="PTHR21314:SF1">
    <property type="entry name" value="QUEUOSINE SALVAGE PROTEIN"/>
    <property type="match status" value="1"/>
</dbReference>
<proteinExistence type="inferred from homology"/>
<dbReference type="InterPro" id="IPR019438">
    <property type="entry name" value="Q_salvage"/>
</dbReference>
<comment type="catalytic activity">
    <reaction evidence="1">
        <text>queuosine 5'-phosphate + H2O = queuine + D-ribose 5-phosphate</text>
        <dbReference type="Rhea" id="RHEA:75387"/>
        <dbReference type="ChEBI" id="CHEBI:15377"/>
        <dbReference type="ChEBI" id="CHEBI:17433"/>
        <dbReference type="ChEBI" id="CHEBI:78346"/>
        <dbReference type="ChEBI" id="CHEBI:194371"/>
    </reaction>
    <physiologicalReaction direction="left-to-right" evidence="1">
        <dbReference type="Rhea" id="RHEA:75388"/>
    </physiologicalReaction>
</comment>
<dbReference type="AlphaFoldDB" id="A0A9P6B2T5"/>
<reference evidence="2" key="1">
    <citation type="journal article" date="2020" name="Nat. Commun.">
        <title>Large-scale genome sequencing of mycorrhizal fungi provides insights into the early evolution of symbiotic traits.</title>
        <authorList>
            <person name="Miyauchi S."/>
            <person name="Kiss E."/>
            <person name="Kuo A."/>
            <person name="Drula E."/>
            <person name="Kohler A."/>
            <person name="Sanchez-Garcia M."/>
            <person name="Morin E."/>
            <person name="Andreopoulos B."/>
            <person name="Barry K.W."/>
            <person name="Bonito G."/>
            <person name="Buee M."/>
            <person name="Carver A."/>
            <person name="Chen C."/>
            <person name="Cichocki N."/>
            <person name="Clum A."/>
            <person name="Culley D."/>
            <person name="Crous P.W."/>
            <person name="Fauchery L."/>
            <person name="Girlanda M."/>
            <person name="Hayes R.D."/>
            <person name="Keri Z."/>
            <person name="LaButti K."/>
            <person name="Lipzen A."/>
            <person name="Lombard V."/>
            <person name="Magnuson J."/>
            <person name="Maillard F."/>
            <person name="Murat C."/>
            <person name="Nolan M."/>
            <person name="Ohm R.A."/>
            <person name="Pangilinan J."/>
            <person name="Pereira M.F."/>
            <person name="Perotto S."/>
            <person name="Peter M."/>
            <person name="Pfister S."/>
            <person name="Riley R."/>
            <person name="Sitrit Y."/>
            <person name="Stielow J.B."/>
            <person name="Szollosi G."/>
            <person name="Zifcakova L."/>
            <person name="Stursova M."/>
            <person name="Spatafora J.W."/>
            <person name="Tedersoo L."/>
            <person name="Vaario L.M."/>
            <person name="Yamada A."/>
            <person name="Yan M."/>
            <person name="Wang P."/>
            <person name="Xu J."/>
            <person name="Bruns T."/>
            <person name="Baldrian P."/>
            <person name="Vilgalys R."/>
            <person name="Dunand C."/>
            <person name="Henrissat B."/>
            <person name="Grigoriev I.V."/>
            <person name="Hibbett D."/>
            <person name="Nagy L.G."/>
            <person name="Martin F.M."/>
        </authorList>
    </citation>
    <scope>NUCLEOTIDE SEQUENCE</scope>
    <source>
        <strain evidence="2">UP504</strain>
    </source>
</reference>
<gene>
    <name evidence="2" type="ORF">BS47DRAFT_1483839</name>
</gene>
<name>A0A9P6B2T5_9AGAM</name>
<accession>A0A9P6B2T5</accession>
<keyword evidence="3" id="KW-1185">Reference proteome</keyword>
<evidence type="ECO:0000256" key="1">
    <source>
        <dbReference type="RuleBase" id="RU365002"/>
    </source>
</evidence>
<dbReference type="EMBL" id="MU128937">
    <property type="protein sequence ID" value="KAF9516693.1"/>
    <property type="molecule type" value="Genomic_DNA"/>
</dbReference>
<protein>
    <recommendedName>
        <fullName evidence="1">Queuosine 5'-phosphate N-glycosylase/hydrolase</fullName>
        <ecNumber evidence="1">3.2.2.-</ecNumber>
    </recommendedName>
    <alternativeName>
        <fullName evidence="1">Queuosine-nucleotide N-glycosylase/hydrolase</fullName>
    </alternativeName>
</protein>
<dbReference type="GO" id="GO:0016787">
    <property type="term" value="F:hydrolase activity"/>
    <property type="evidence" value="ECO:0007669"/>
    <property type="project" value="UniProtKB-KW"/>
</dbReference>
<dbReference type="GO" id="GO:0006400">
    <property type="term" value="P:tRNA modification"/>
    <property type="evidence" value="ECO:0007669"/>
    <property type="project" value="TreeGrafter"/>
</dbReference>
<sequence length="358" mass="38714">MFPSGSFIDSVRISSNAIVERVNIKINTAAIDRFLDSAVFNEASYVSLSSSYSFAFPLKFDNDVDELNLIGVLALLSLSGSLDEALYRHTNRGVIDTIRAFVFSLYLSSSSSLGDDDLLSARGMQNITRERVAEHMQLSIHEEKPHPTIPAITVGGIGGPHLDFLSESGDVYRPGARGGGAGRPFCGAAGPDPDVVVQHLVRAFPGFQDVHLVGNQCKKAILFVLMMAGRFKFTDDAAQGVPSSLDEIPAPADDILPSILIYLGILDLSEWGKALAIINQLVLPDDEVIVLRAASVCVLDAIVSRAKHPSRDEGEIDGSVNWKIKVTSCGLSAFFSGLAQERGDYRQLLRYVAEEAIF</sequence>
<organism evidence="2 3">
    <name type="scientific">Hydnum rufescens UP504</name>
    <dbReference type="NCBI Taxonomy" id="1448309"/>
    <lineage>
        <taxon>Eukaryota</taxon>
        <taxon>Fungi</taxon>
        <taxon>Dikarya</taxon>
        <taxon>Basidiomycota</taxon>
        <taxon>Agaricomycotina</taxon>
        <taxon>Agaricomycetes</taxon>
        <taxon>Cantharellales</taxon>
        <taxon>Hydnaceae</taxon>
        <taxon>Hydnum</taxon>
    </lineage>
</organism>